<dbReference type="Pfam" id="PF02653">
    <property type="entry name" value="BPD_transp_2"/>
    <property type="match status" value="1"/>
</dbReference>
<dbReference type="GO" id="GO:0005886">
    <property type="term" value="C:plasma membrane"/>
    <property type="evidence" value="ECO:0007669"/>
    <property type="project" value="UniProtKB-SubCell"/>
</dbReference>
<dbReference type="PANTHER" id="PTHR30482:SF18">
    <property type="entry name" value="BRANCHED AMINO ACID TRANSPORT SYSTEM PERMEASE"/>
    <property type="match status" value="1"/>
</dbReference>
<accession>A0A225M460</accession>
<keyword evidence="8" id="KW-1185">Reference proteome</keyword>
<dbReference type="PANTHER" id="PTHR30482">
    <property type="entry name" value="HIGH-AFFINITY BRANCHED-CHAIN AMINO ACID TRANSPORT SYSTEM PERMEASE"/>
    <property type="match status" value="1"/>
</dbReference>
<dbReference type="InterPro" id="IPR001851">
    <property type="entry name" value="ABC_transp_permease"/>
</dbReference>
<dbReference type="EMBL" id="NJIH01000011">
    <property type="protein sequence ID" value="OWT56124.1"/>
    <property type="molecule type" value="Genomic_DNA"/>
</dbReference>
<comment type="caution">
    <text evidence="7">The sequence shown here is derived from an EMBL/GenBank/DDBJ whole genome shotgun (WGS) entry which is preliminary data.</text>
</comment>
<feature type="transmembrane region" description="Helical" evidence="6">
    <location>
        <begin position="115"/>
        <end position="138"/>
    </location>
</feature>
<evidence type="ECO:0000313" key="7">
    <source>
        <dbReference type="EMBL" id="OWT56124.1"/>
    </source>
</evidence>
<keyword evidence="2" id="KW-1003">Cell membrane</keyword>
<evidence type="ECO:0000256" key="5">
    <source>
        <dbReference type="ARBA" id="ARBA00023136"/>
    </source>
</evidence>
<feature type="transmembrane region" description="Helical" evidence="6">
    <location>
        <begin position="191"/>
        <end position="211"/>
    </location>
</feature>
<keyword evidence="4 6" id="KW-1133">Transmembrane helix</keyword>
<dbReference type="CDD" id="cd06581">
    <property type="entry name" value="TM_PBP1_LivM_like"/>
    <property type="match status" value="1"/>
</dbReference>
<sequence>MSTQPIETGVIASHAAAPGTAHGAAHGAAHGTDRVYGRHLRVLLALWVVLLLFPWLAPSSYVVGLGVTFFINLILVASLNLLMGYCGQISLCHSGFFGLGAYVSGVLSAKYGVPVPASMACALALTALASVLVGLPALRLRGHYLAMATLGLNAILSVLFVELVGLTGGPNGLSNVPPIGMAGYSLDSDTGYFYFAWAVGLLTMWGILNLVHSRVGRAMSSLVDSEIGAASLGVDTRSLKVAVFAISATLAALAGTLYVHYAQFASPETFNFSASVLLVVIVAVGGWGKYWGPLFGALVFTAVPEILLAFPDLQLLLFGLGMIVVLVCFPGGIAGACTRAAAALARRRKPAGEAVGARRSQHG</sequence>
<feature type="transmembrane region" description="Helical" evidence="6">
    <location>
        <begin position="40"/>
        <end position="57"/>
    </location>
</feature>
<reference evidence="8" key="1">
    <citation type="submission" date="2017-06" db="EMBL/GenBank/DDBJ databases">
        <title>Herbaspirillum phytohormonus sp. nov., isolated from the root nodule of Robinia pseudoacacia in lead-zinc mine.</title>
        <authorList>
            <person name="Fan M."/>
            <person name="Lin Y."/>
        </authorList>
    </citation>
    <scope>NUCLEOTIDE SEQUENCE [LARGE SCALE GENOMIC DNA]</scope>
    <source>
        <strain evidence="8">SC-089</strain>
    </source>
</reference>
<feature type="transmembrane region" description="Helical" evidence="6">
    <location>
        <begin position="150"/>
        <end position="171"/>
    </location>
</feature>
<keyword evidence="5 6" id="KW-0472">Membrane</keyword>
<dbReference type="InterPro" id="IPR043428">
    <property type="entry name" value="LivM-like"/>
</dbReference>
<evidence type="ECO:0000256" key="6">
    <source>
        <dbReference type="SAM" id="Phobius"/>
    </source>
</evidence>
<dbReference type="GO" id="GO:0015658">
    <property type="term" value="F:branched-chain amino acid transmembrane transporter activity"/>
    <property type="evidence" value="ECO:0007669"/>
    <property type="project" value="InterPro"/>
</dbReference>
<feature type="transmembrane region" description="Helical" evidence="6">
    <location>
        <begin position="89"/>
        <end position="109"/>
    </location>
</feature>
<gene>
    <name evidence="7" type="ORF">CEY11_19010</name>
</gene>
<keyword evidence="3 6" id="KW-0812">Transmembrane</keyword>
<dbReference type="OrthoDB" id="3460090at2"/>
<dbReference type="AlphaFoldDB" id="A0A225M460"/>
<feature type="transmembrane region" description="Helical" evidence="6">
    <location>
        <begin position="269"/>
        <end position="287"/>
    </location>
</feature>
<proteinExistence type="predicted"/>
<feature type="transmembrane region" description="Helical" evidence="6">
    <location>
        <begin position="316"/>
        <end position="338"/>
    </location>
</feature>
<name>A0A225M460_9BURK</name>
<evidence type="ECO:0000313" key="8">
    <source>
        <dbReference type="Proteomes" id="UP000214603"/>
    </source>
</evidence>
<evidence type="ECO:0000256" key="4">
    <source>
        <dbReference type="ARBA" id="ARBA00022989"/>
    </source>
</evidence>
<dbReference type="Proteomes" id="UP000214603">
    <property type="component" value="Unassembled WGS sequence"/>
</dbReference>
<feature type="transmembrane region" description="Helical" evidence="6">
    <location>
        <begin position="294"/>
        <end position="310"/>
    </location>
</feature>
<evidence type="ECO:0000256" key="2">
    <source>
        <dbReference type="ARBA" id="ARBA00022475"/>
    </source>
</evidence>
<feature type="transmembrane region" description="Helical" evidence="6">
    <location>
        <begin position="63"/>
        <end position="82"/>
    </location>
</feature>
<evidence type="ECO:0000256" key="3">
    <source>
        <dbReference type="ARBA" id="ARBA00022692"/>
    </source>
</evidence>
<protein>
    <submittedName>
        <fullName evidence="7">Branched-chain amino acid ABC transporter permease</fullName>
    </submittedName>
</protein>
<organism evidence="7 8">
    <name type="scientific">Candidimonas nitroreducens</name>
    <dbReference type="NCBI Taxonomy" id="683354"/>
    <lineage>
        <taxon>Bacteria</taxon>
        <taxon>Pseudomonadati</taxon>
        <taxon>Pseudomonadota</taxon>
        <taxon>Betaproteobacteria</taxon>
        <taxon>Burkholderiales</taxon>
        <taxon>Alcaligenaceae</taxon>
        <taxon>Candidimonas</taxon>
    </lineage>
</organism>
<evidence type="ECO:0000256" key="1">
    <source>
        <dbReference type="ARBA" id="ARBA00004651"/>
    </source>
</evidence>
<dbReference type="RefSeq" id="WP_088605002.1">
    <property type="nucleotide sequence ID" value="NZ_NJIH01000011.1"/>
</dbReference>
<comment type="subcellular location">
    <subcellularLocation>
        <location evidence="1">Cell membrane</location>
        <topology evidence="1">Multi-pass membrane protein</topology>
    </subcellularLocation>
</comment>
<feature type="transmembrane region" description="Helical" evidence="6">
    <location>
        <begin position="241"/>
        <end position="263"/>
    </location>
</feature>